<sequence length="150" mass="16582">MAKGERFRVTARLKGRRRTASAVIGSVTAWAQEQTDVTGLVLVGSYAYGRPRMASDVDLVLLTSDVARHVRGLEWITTFDPAARLIRTQAWGPLTERRVRVRSGLQVELGVVPRSWAALPLDRGTENVLRDGCRILFDPNDTVRTAIAAL</sequence>
<feature type="domain" description="Polymerase nucleotidyl transferase" evidence="1">
    <location>
        <begin position="32"/>
        <end position="66"/>
    </location>
</feature>
<name>A0A6J4MRP8_9ACTN</name>
<dbReference type="InterPro" id="IPR043519">
    <property type="entry name" value="NT_sf"/>
</dbReference>
<evidence type="ECO:0000259" key="1">
    <source>
        <dbReference type="Pfam" id="PF01909"/>
    </source>
</evidence>
<accession>A0A6J4MRP8</accession>
<dbReference type="AlphaFoldDB" id="A0A6J4MRP8"/>
<dbReference type="Pfam" id="PF01909">
    <property type="entry name" value="NTP_transf_2"/>
    <property type="match status" value="1"/>
</dbReference>
<dbReference type="Gene3D" id="3.30.460.10">
    <property type="entry name" value="Beta Polymerase, domain 2"/>
    <property type="match status" value="1"/>
</dbReference>
<evidence type="ECO:0000313" key="2">
    <source>
        <dbReference type="EMBL" id="CAA9364881.1"/>
    </source>
</evidence>
<dbReference type="EMBL" id="CADCUD010000254">
    <property type="protein sequence ID" value="CAA9364881.1"/>
    <property type="molecule type" value="Genomic_DNA"/>
</dbReference>
<dbReference type="InterPro" id="IPR002934">
    <property type="entry name" value="Polymerase_NTP_transf_dom"/>
</dbReference>
<organism evidence="2">
    <name type="scientific">uncultured Nocardioidaceae bacterium</name>
    <dbReference type="NCBI Taxonomy" id="253824"/>
    <lineage>
        <taxon>Bacteria</taxon>
        <taxon>Bacillati</taxon>
        <taxon>Actinomycetota</taxon>
        <taxon>Actinomycetes</taxon>
        <taxon>Propionibacteriales</taxon>
        <taxon>Nocardioidaceae</taxon>
        <taxon>environmental samples</taxon>
    </lineage>
</organism>
<proteinExistence type="predicted"/>
<reference evidence="2" key="1">
    <citation type="submission" date="2020-02" db="EMBL/GenBank/DDBJ databases">
        <authorList>
            <person name="Meier V. D."/>
        </authorList>
    </citation>
    <scope>NUCLEOTIDE SEQUENCE</scope>
    <source>
        <strain evidence="2">AVDCRST_MAG46</strain>
    </source>
</reference>
<dbReference type="SUPFAM" id="SSF81301">
    <property type="entry name" value="Nucleotidyltransferase"/>
    <property type="match status" value="1"/>
</dbReference>
<gene>
    <name evidence="2" type="ORF">AVDCRST_MAG46-3624</name>
</gene>
<protein>
    <recommendedName>
        <fullName evidence="1">Polymerase nucleotidyl transferase domain-containing protein</fullName>
    </recommendedName>
</protein>
<dbReference type="GO" id="GO:0016779">
    <property type="term" value="F:nucleotidyltransferase activity"/>
    <property type="evidence" value="ECO:0007669"/>
    <property type="project" value="InterPro"/>
</dbReference>